<dbReference type="SUPFAM" id="SSF55729">
    <property type="entry name" value="Acyl-CoA N-acyltransferases (Nat)"/>
    <property type="match status" value="1"/>
</dbReference>
<dbReference type="Proteomes" id="UP001596513">
    <property type="component" value="Unassembled WGS sequence"/>
</dbReference>
<gene>
    <name evidence="4" type="ORF">ACFQT0_05545</name>
</gene>
<name>A0ABW2U4I4_9BACT</name>
<feature type="domain" description="N-acetyltransferase" evidence="3">
    <location>
        <begin position="1"/>
        <end position="134"/>
    </location>
</feature>
<dbReference type="Gene3D" id="3.40.630.30">
    <property type="match status" value="1"/>
</dbReference>
<evidence type="ECO:0000256" key="2">
    <source>
        <dbReference type="ARBA" id="ARBA00023315"/>
    </source>
</evidence>
<dbReference type="InterPro" id="IPR000182">
    <property type="entry name" value="GNAT_dom"/>
</dbReference>
<proteinExistence type="predicted"/>
<sequence>MQAGHQSRYQTDPRFAPDVYERLYTRWIENSVSGQAAREVLVYRSALGAPEAGLVTLRLKNGRVDIGLLAVDAHVRGQAIGARLVAAAQQRARAWGHAGVQVVTQLSNAGACRFYERCGFRAERVENIYHLWLD</sequence>
<organism evidence="4 5">
    <name type="scientific">Hymenobacter humi</name>
    <dbReference type="NCBI Taxonomy" id="1411620"/>
    <lineage>
        <taxon>Bacteria</taxon>
        <taxon>Pseudomonadati</taxon>
        <taxon>Bacteroidota</taxon>
        <taxon>Cytophagia</taxon>
        <taxon>Cytophagales</taxon>
        <taxon>Hymenobacteraceae</taxon>
        <taxon>Hymenobacter</taxon>
    </lineage>
</organism>
<evidence type="ECO:0000259" key="3">
    <source>
        <dbReference type="PROSITE" id="PS51186"/>
    </source>
</evidence>
<comment type="caution">
    <text evidence="4">The sequence shown here is derived from an EMBL/GenBank/DDBJ whole genome shotgun (WGS) entry which is preliminary data.</text>
</comment>
<dbReference type="EC" id="2.3.1.-" evidence="4"/>
<keyword evidence="2 4" id="KW-0012">Acyltransferase</keyword>
<dbReference type="PANTHER" id="PTHR43877:SF2">
    <property type="entry name" value="AMINOALKYLPHOSPHONATE N-ACETYLTRANSFERASE-RELATED"/>
    <property type="match status" value="1"/>
</dbReference>
<reference evidence="5" key="1">
    <citation type="journal article" date="2019" name="Int. J. Syst. Evol. Microbiol.">
        <title>The Global Catalogue of Microorganisms (GCM) 10K type strain sequencing project: providing services to taxonomists for standard genome sequencing and annotation.</title>
        <authorList>
            <consortium name="The Broad Institute Genomics Platform"/>
            <consortium name="The Broad Institute Genome Sequencing Center for Infectious Disease"/>
            <person name="Wu L."/>
            <person name="Ma J."/>
        </authorList>
    </citation>
    <scope>NUCLEOTIDE SEQUENCE [LARGE SCALE GENOMIC DNA]</scope>
    <source>
        <strain evidence="5">JCM 19635</strain>
    </source>
</reference>
<dbReference type="InterPro" id="IPR016181">
    <property type="entry name" value="Acyl_CoA_acyltransferase"/>
</dbReference>
<evidence type="ECO:0000256" key="1">
    <source>
        <dbReference type="ARBA" id="ARBA00022679"/>
    </source>
</evidence>
<dbReference type="RefSeq" id="WP_380201072.1">
    <property type="nucleotide sequence ID" value="NZ_JBHTEK010000001.1"/>
</dbReference>
<evidence type="ECO:0000313" key="4">
    <source>
        <dbReference type="EMBL" id="MFC7666941.1"/>
    </source>
</evidence>
<evidence type="ECO:0000313" key="5">
    <source>
        <dbReference type="Proteomes" id="UP001596513"/>
    </source>
</evidence>
<keyword evidence="1 4" id="KW-0808">Transferase</keyword>
<keyword evidence="5" id="KW-1185">Reference proteome</keyword>
<dbReference type="PROSITE" id="PS51186">
    <property type="entry name" value="GNAT"/>
    <property type="match status" value="1"/>
</dbReference>
<dbReference type="PANTHER" id="PTHR43877">
    <property type="entry name" value="AMINOALKYLPHOSPHONATE N-ACETYLTRANSFERASE-RELATED-RELATED"/>
    <property type="match status" value="1"/>
</dbReference>
<dbReference type="GO" id="GO:0016746">
    <property type="term" value="F:acyltransferase activity"/>
    <property type="evidence" value="ECO:0007669"/>
    <property type="project" value="UniProtKB-KW"/>
</dbReference>
<accession>A0ABW2U4I4</accession>
<dbReference type="EMBL" id="JBHTEK010000001">
    <property type="protein sequence ID" value="MFC7666941.1"/>
    <property type="molecule type" value="Genomic_DNA"/>
</dbReference>
<dbReference type="InterPro" id="IPR050832">
    <property type="entry name" value="Bact_Acetyltransf"/>
</dbReference>
<dbReference type="Pfam" id="PF00583">
    <property type="entry name" value="Acetyltransf_1"/>
    <property type="match status" value="1"/>
</dbReference>
<protein>
    <submittedName>
        <fullName evidence="4">GNAT family N-acetyltransferase</fullName>
        <ecNumber evidence="4">2.3.1.-</ecNumber>
    </submittedName>
</protein>